<name>A0ABS8XAA3_9BURK</name>
<gene>
    <name evidence="1" type="ORF">LXT12_11255</name>
</gene>
<dbReference type="EMBL" id="JAJTWT010000004">
    <property type="protein sequence ID" value="MCE4537827.1"/>
    <property type="molecule type" value="Genomic_DNA"/>
</dbReference>
<evidence type="ECO:0000313" key="2">
    <source>
        <dbReference type="Proteomes" id="UP001201463"/>
    </source>
</evidence>
<dbReference type="RefSeq" id="WP_233392052.1">
    <property type="nucleotide sequence ID" value="NZ_JAJTWT010000004.1"/>
</dbReference>
<comment type="caution">
    <text evidence="1">The sequence shown here is derived from an EMBL/GenBank/DDBJ whole genome shotgun (WGS) entry which is preliminary data.</text>
</comment>
<evidence type="ECO:0000313" key="1">
    <source>
        <dbReference type="EMBL" id="MCE4537827.1"/>
    </source>
</evidence>
<protein>
    <submittedName>
        <fullName evidence="1">Uncharacterized protein</fullName>
    </submittedName>
</protein>
<keyword evidence="2" id="KW-1185">Reference proteome</keyword>
<sequence>MRRPFKLGWRRGLPRLTFVERRRAPTADPELRALRTDLRAELLALADGALALRELVLVDETLGAAGWPGLRGLPGRVLARAALQAEMLAESSASQPLALLASRLRALQQSREAPAVDAAAPAAPARRAFNPPTPTVIESVEVLELSEDAYVEAEQLWAASRPAALPPDDGPLKA</sequence>
<organism evidence="1 2">
    <name type="scientific">Pelomonas caseinilytica</name>
    <dbReference type="NCBI Taxonomy" id="2906763"/>
    <lineage>
        <taxon>Bacteria</taxon>
        <taxon>Pseudomonadati</taxon>
        <taxon>Pseudomonadota</taxon>
        <taxon>Betaproteobacteria</taxon>
        <taxon>Burkholderiales</taxon>
        <taxon>Sphaerotilaceae</taxon>
        <taxon>Roseateles</taxon>
    </lineage>
</organism>
<accession>A0ABS8XAA3</accession>
<proteinExistence type="predicted"/>
<reference evidence="1 2" key="1">
    <citation type="submission" date="2021-12" db="EMBL/GenBank/DDBJ databases">
        <title>Genome seq of p7.</title>
        <authorList>
            <person name="Seo T."/>
        </authorList>
    </citation>
    <scope>NUCLEOTIDE SEQUENCE [LARGE SCALE GENOMIC DNA]</scope>
    <source>
        <strain evidence="1 2">P7</strain>
    </source>
</reference>
<dbReference type="Proteomes" id="UP001201463">
    <property type="component" value="Unassembled WGS sequence"/>
</dbReference>